<feature type="non-terminal residue" evidence="2">
    <location>
        <position position="66"/>
    </location>
</feature>
<dbReference type="AlphaFoldDB" id="A0A850W2X1"/>
<dbReference type="Proteomes" id="UP000632118">
    <property type="component" value="Unassembled WGS sequence"/>
</dbReference>
<dbReference type="Gene3D" id="2.60.120.920">
    <property type="match status" value="1"/>
</dbReference>
<protein>
    <submittedName>
        <fullName evidence="2">TRIM7 ligase</fullName>
    </submittedName>
</protein>
<dbReference type="InterPro" id="IPR003877">
    <property type="entry name" value="SPRY_dom"/>
</dbReference>
<dbReference type="InterPro" id="IPR001870">
    <property type="entry name" value="B30.2/SPRY"/>
</dbReference>
<evidence type="ECO:0000259" key="1">
    <source>
        <dbReference type="PROSITE" id="PS50188"/>
    </source>
</evidence>
<keyword evidence="3" id="KW-1185">Reference proteome</keyword>
<dbReference type="EMBL" id="WAAD01018441">
    <property type="protein sequence ID" value="NWH48274.1"/>
    <property type="molecule type" value="Genomic_DNA"/>
</dbReference>
<feature type="non-terminal residue" evidence="2">
    <location>
        <position position="1"/>
    </location>
</feature>
<evidence type="ECO:0000313" key="3">
    <source>
        <dbReference type="Proteomes" id="UP000632118"/>
    </source>
</evidence>
<organism evidence="2 3">
    <name type="scientific">Fregata magnificens</name>
    <name type="common">Magnificent frigatebird</name>
    <dbReference type="NCBI Taxonomy" id="37042"/>
    <lineage>
        <taxon>Eukaryota</taxon>
        <taxon>Metazoa</taxon>
        <taxon>Chordata</taxon>
        <taxon>Craniata</taxon>
        <taxon>Vertebrata</taxon>
        <taxon>Euteleostomi</taxon>
        <taxon>Archelosauria</taxon>
        <taxon>Archosauria</taxon>
        <taxon>Dinosauria</taxon>
        <taxon>Saurischia</taxon>
        <taxon>Theropoda</taxon>
        <taxon>Coelurosauria</taxon>
        <taxon>Aves</taxon>
        <taxon>Neognathae</taxon>
        <taxon>Neoaves</taxon>
        <taxon>Aequornithes</taxon>
        <taxon>Suliformes</taxon>
        <taxon>Fregatidae</taxon>
        <taxon>Fregata</taxon>
    </lineage>
</organism>
<name>A0A850W2X1_FREMA</name>
<reference evidence="2" key="1">
    <citation type="submission" date="2019-09" db="EMBL/GenBank/DDBJ databases">
        <title>Bird 10,000 Genomes (B10K) Project - Family phase.</title>
        <authorList>
            <person name="Zhang G."/>
        </authorList>
    </citation>
    <scope>NUCLEOTIDE SEQUENCE</scope>
    <source>
        <strain evidence="2">B10K-DU-002-48</strain>
        <tissue evidence="2">Muscle</tissue>
    </source>
</reference>
<feature type="domain" description="B30.2/SPRY" evidence="1">
    <location>
        <begin position="1"/>
        <end position="66"/>
    </location>
</feature>
<accession>A0A850W2X1</accession>
<comment type="caution">
    <text evidence="2">The sequence shown here is derived from an EMBL/GenBank/DDBJ whole genome shotgun (WGS) entry which is preliminary data.</text>
</comment>
<dbReference type="InterPro" id="IPR013320">
    <property type="entry name" value="ConA-like_dom_sf"/>
</dbReference>
<dbReference type="Pfam" id="PF00622">
    <property type="entry name" value="SPRY"/>
    <property type="match status" value="1"/>
</dbReference>
<evidence type="ECO:0000313" key="2">
    <source>
        <dbReference type="EMBL" id="NWH48274.1"/>
    </source>
</evidence>
<proteinExistence type="predicted"/>
<sequence length="66" mass="7368">VGVAKESVPREKPFPLKPEMGIWALCHSRDGYKALTSPVATPLTLRDVPQQIRICLDCEKGRVAFF</sequence>
<dbReference type="SUPFAM" id="SSF49899">
    <property type="entry name" value="Concanavalin A-like lectins/glucanases"/>
    <property type="match status" value="1"/>
</dbReference>
<dbReference type="PROSITE" id="PS50188">
    <property type="entry name" value="B302_SPRY"/>
    <property type="match status" value="1"/>
</dbReference>
<gene>
    <name evidence="2" type="primary">Trim7_2</name>
    <name evidence="2" type="ORF">FREMAG_R14423</name>
</gene>
<dbReference type="InterPro" id="IPR043136">
    <property type="entry name" value="B30.2/SPRY_sf"/>
</dbReference>
<dbReference type="GO" id="GO:0016874">
    <property type="term" value="F:ligase activity"/>
    <property type="evidence" value="ECO:0007669"/>
    <property type="project" value="UniProtKB-KW"/>
</dbReference>
<dbReference type="OrthoDB" id="6270329at2759"/>
<keyword evidence="2" id="KW-0436">Ligase</keyword>